<accession>A0A1G2R248</accession>
<comment type="caution">
    <text evidence="1">The sequence shown here is derived from an EMBL/GenBank/DDBJ whole genome shotgun (WGS) entry which is preliminary data.</text>
</comment>
<dbReference type="EMBL" id="MHTW01000021">
    <property type="protein sequence ID" value="OHA66910.1"/>
    <property type="molecule type" value="Genomic_DNA"/>
</dbReference>
<proteinExistence type="predicted"/>
<dbReference type="AlphaFoldDB" id="A0A1G2R248"/>
<dbReference type="PIRSF" id="PIRSF019169">
    <property type="entry name" value="PilM"/>
    <property type="match status" value="1"/>
</dbReference>
<dbReference type="CDD" id="cd24049">
    <property type="entry name" value="ASKHA_NBD_PilM"/>
    <property type="match status" value="1"/>
</dbReference>
<dbReference type="Pfam" id="PF11104">
    <property type="entry name" value="PilM_2"/>
    <property type="match status" value="1"/>
</dbReference>
<dbReference type="STRING" id="1802451.A3C82_01605"/>
<evidence type="ECO:0008006" key="3">
    <source>
        <dbReference type="Google" id="ProtNLM"/>
    </source>
</evidence>
<feature type="non-terminal residue" evidence="1">
    <location>
        <position position="1"/>
    </location>
</feature>
<sequence>KEEKELADILKRIRNEVHGTKIQTPCVVASLPEEQAFLQIIQLPRMSKDELESAVRFEAENYIPYSLDTMEMDFERVEPVVDHLNHADVLLAALPKATVDSYVAVLKSAGLIPLALEIESSAVTRALIQNETAPVPVLVVDLGATRTSFIVFAGYGLRFTASIAVSSSQLTQSIAQSLSIRVAEAEALKSQYGLEGEDSSVGRKVSEALAPSLADLVLQIKKHISYYESHSGHEHLEYPTTTIQKIILCGGGANLRGLARFLLRELHREVSIGNPWINISSTSLKELPPLSFAESLRYTTAFGLALRAHIT</sequence>
<gene>
    <name evidence="1" type="ORF">A3C82_01605</name>
</gene>
<dbReference type="NCBIfam" id="TIGR01175">
    <property type="entry name" value="pilM"/>
    <property type="match status" value="1"/>
</dbReference>
<dbReference type="SUPFAM" id="SSF53067">
    <property type="entry name" value="Actin-like ATPase domain"/>
    <property type="match status" value="2"/>
</dbReference>
<reference evidence="1 2" key="1">
    <citation type="journal article" date="2016" name="Nat. Commun.">
        <title>Thousands of microbial genomes shed light on interconnected biogeochemical processes in an aquifer system.</title>
        <authorList>
            <person name="Anantharaman K."/>
            <person name="Brown C.T."/>
            <person name="Hug L.A."/>
            <person name="Sharon I."/>
            <person name="Castelle C.J."/>
            <person name="Probst A.J."/>
            <person name="Thomas B.C."/>
            <person name="Singh A."/>
            <person name="Wilkins M.J."/>
            <person name="Karaoz U."/>
            <person name="Brodie E.L."/>
            <person name="Williams K.H."/>
            <person name="Hubbard S.S."/>
            <person name="Banfield J.F."/>
        </authorList>
    </citation>
    <scope>NUCLEOTIDE SEQUENCE [LARGE SCALE GENOMIC DNA]</scope>
</reference>
<evidence type="ECO:0000313" key="1">
    <source>
        <dbReference type="EMBL" id="OHA66910.1"/>
    </source>
</evidence>
<dbReference type="Proteomes" id="UP000176901">
    <property type="component" value="Unassembled WGS sequence"/>
</dbReference>
<dbReference type="Gene3D" id="3.30.1490.300">
    <property type="match status" value="1"/>
</dbReference>
<dbReference type="PANTHER" id="PTHR32432:SF3">
    <property type="entry name" value="ETHANOLAMINE UTILIZATION PROTEIN EUTJ"/>
    <property type="match status" value="1"/>
</dbReference>
<dbReference type="Gene3D" id="3.30.420.40">
    <property type="match status" value="2"/>
</dbReference>
<dbReference type="PANTHER" id="PTHR32432">
    <property type="entry name" value="CELL DIVISION PROTEIN FTSA-RELATED"/>
    <property type="match status" value="1"/>
</dbReference>
<dbReference type="InterPro" id="IPR043129">
    <property type="entry name" value="ATPase_NBD"/>
</dbReference>
<evidence type="ECO:0000313" key="2">
    <source>
        <dbReference type="Proteomes" id="UP000176901"/>
    </source>
</evidence>
<protein>
    <recommendedName>
        <fullName evidence="3">SHS2 domain-containing protein</fullName>
    </recommendedName>
</protein>
<dbReference type="InterPro" id="IPR050696">
    <property type="entry name" value="FtsA/MreB"/>
</dbReference>
<organism evidence="1 2">
    <name type="scientific">Candidatus Wildermuthbacteria bacterium RIFCSPHIGHO2_02_FULL_47_12</name>
    <dbReference type="NCBI Taxonomy" id="1802451"/>
    <lineage>
        <taxon>Bacteria</taxon>
        <taxon>Candidatus Wildermuthiibacteriota</taxon>
    </lineage>
</organism>
<name>A0A1G2R248_9BACT</name>
<dbReference type="InterPro" id="IPR005883">
    <property type="entry name" value="PilM"/>
</dbReference>